<dbReference type="SUPFAM" id="SSF57850">
    <property type="entry name" value="RING/U-box"/>
    <property type="match status" value="1"/>
</dbReference>
<dbReference type="PANTHER" id="PTHR30509">
    <property type="entry name" value="P-HYDROXYBENZOIC ACID EFFLUX PUMP SUBUNIT-RELATED"/>
    <property type="match status" value="1"/>
</dbReference>
<feature type="transmembrane region" description="Helical" evidence="8">
    <location>
        <begin position="403"/>
        <end position="423"/>
    </location>
</feature>
<evidence type="ECO:0000256" key="2">
    <source>
        <dbReference type="ARBA" id="ARBA00022475"/>
    </source>
</evidence>
<dbReference type="InterPro" id="IPR049453">
    <property type="entry name" value="Memb_transporter_dom"/>
</dbReference>
<dbReference type="SMART" id="SM00184">
    <property type="entry name" value="RING"/>
    <property type="match status" value="1"/>
</dbReference>
<dbReference type="GO" id="GO:0005886">
    <property type="term" value="C:plasma membrane"/>
    <property type="evidence" value="ECO:0000318"/>
    <property type="project" value="GO_Central"/>
</dbReference>
<evidence type="ECO:0000256" key="6">
    <source>
        <dbReference type="PROSITE-ProRule" id="PRU00175"/>
    </source>
</evidence>
<protein>
    <submittedName>
        <fullName evidence="10">P-type trefoil</fullName>
    </submittedName>
</protein>
<evidence type="ECO:0000259" key="9">
    <source>
        <dbReference type="PROSITE" id="PS50089"/>
    </source>
</evidence>
<dbReference type="EnsemblPlants" id="PGSC0003DMT400028733">
    <property type="protein sequence ID" value="PGSC0003DMT400028733"/>
    <property type="gene ID" value="PGSC0003DMG400011060"/>
</dbReference>
<organism evidence="10 11">
    <name type="scientific">Solanum tuberosum</name>
    <name type="common">Potato</name>
    <dbReference type="NCBI Taxonomy" id="4113"/>
    <lineage>
        <taxon>Eukaryota</taxon>
        <taxon>Viridiplantae</taxon>
        <taxon>Streptophyta</taxon>
        <taxon>Embryophyta</taxon>
        <taxon>Tracheophyta</taxon>
        <taxon>Spermatophyta</taxon>
        <taxon>Magnoliopsida</taxon>
        <taxon>eudicotyledons</taxon>
        <taxon>Gunneridae</taxon>
        <taxon>Pentapetalae</taxon>
        <taxon>asterids</taxon>
        <taxon>lamiids</taxon>
        <taxon>Solanales</taxon>
        <taxon>Solanaceae</taxon>
        <taxon>Solanoideae</taxon>
        <taxon>Solaneae</taxon>
        <taxon>Solanum</taxon>
    </lineage>
</organism>
<dbReference type="Pfam" id="PF13639">
    <property type="entry name" value="zf-RING_2"/>
    <property type="match status" value="1"/>
</dbReference>
<sequence length="1074" mass="122590">MAKRDQAMWRMRLHSAIRTALACIIIGCTTLLSPPSIARHLAFPSFSYVTAIIIVPDATLGKVLRGCWSACCATLQVMPLSMVGLWIHGFATDDINFSPLVAAVMVAGSAFLVALPGNTDLMSKRIAFGQLVVVYVDSVIHGIRVNIVMHPLRVASSTALGAVASVLALLLFFPWLAYFEVRKLYGIYAENASERLNLYLKALHSPNEQIAMEILSQAKPISVTGSKLLQSIKLLELPKYPFVHEQGSLRWEKPWLRFIVPCFTDPGNGLHDIESPMKGMEIALTSCPCFQTTIIDEKLIRVSHRVLQLLGLKLEQARCLLRTHSMIATETEGVFDNEFTSLSPESISLTSLDQPAIFFLSCIKMCINDLIMTKGSKDSGGSDKASSKRVCINWTNLMNRESLVFACKCSISLGLAVLLGLLFNKRNGYWSGLTTAISFETGKIAIFTVANARAQGTALGSVYGVLGCTVFQNFARIRFIAMIPWIIFASILRHSKMYSTAGGDAAVIGALLILGRKRYGPPSEFAIARLTEALIGLSCFIIIELVIQPTRAATIAKNHLLLCFETLKSCTKQIDLDSRKINSFMKKQRQLNSQVEKLHKFIVDAELEPGFWFTPFPVSCYQNLQRSLSNVVHLLYFMAYSIESLIQALDSCDADRNKIQEHLNKDRQIVNDAITSSMKCIETTISIGMSRAFQDQPEDHKIVYDLEEGKSQRDYTTTSTSNKEWKASSDFLEHSKEVVDNMTSLEGKEEEWLQPSRQYDLDDYVNPNAYDALFRRPNYQPSRQYDLDDYVNPNAYDALFRRPNYQPSRQYDLDDYVNPNAYDASFAQYEYIDRQFRNGYHQQRQQQRCYNSRNAPRRPNYQPSRQYDLNDYVNPNTYDASFTQYEYIDPQFRNSYHQQRSYNTRNAPRHHNYQSSRHYDLDDFINPHPIHAFQPPLPYYYSVLESLGVNTYPLSYYQRMENANRSQHVNFWTRLLNFRERNSRFRFRPRNNHDHGDVLKYLKIRIHHAPEVVAPDVESDICAICQSEYENEENLGALQCGHEYHTDCIKQWLMRKTDCPMCRASVLPSQEQKL</sequence>
<feature type="transmembrane region" description="Helical" evidence="8">
    <location>
        <begin position="526"/>
        <end position="547"/>
    </location>
</feature>
<feature type="transmembrane region" description="Helical" evidence="8">
    <location>
        <begin position="97"/>
        <end position="115"/>
    </location>
</feature>
<dbReference type="AlphaFoldDB" id="M1ARL6"/>
<dbReference type="GO" id="GO:0008270">
    <property type="term" value="F:zinc ion binding"/>
    <property type="evidence" value="ECO:0007669"/>
    <property type="project" value="UniProtKB-KW"/>
</dbReference>
<feature type="region of interest" description="Disordered" evidence="7">
    <location>
        <begin position="840"/>
        <end position="867"/>
    </location>
</feature>
<accession>M1ARL6</accession>
<dbReference type="STRING" id="4113.M1ARL6"/>
<dbReference type="Gramene" id="PGSC0003DMT400028733">
    <property type="protein sequence ID" value="PGSC0003DMT400028733"/>
    <property type="gene ID" value="PGSC0003DMG400011060"/>
</dbReference>
<reference evidence="10" key="2">
    <citation type="submission" date="2015-06" db="UniProtKB">
        <authorList>
            <consortium name="EnsemblPlants"/>
        </authorList>
    </citation>
    <scope>IDENTIFICATION</scope>
    <source>
        <strain evidence="10">DM1-3 516 R44</strain>
    </source>
</reference>
<dbReference type="InterPro" id="IPR013083">
    <property type="entry name" value="Znf_RING/FYVE/PHD"/>
</dbReference>
<evidence type="ECO:0000256" key="7">
    <source>
        <dbReference type="SAM" id="MobiDB-lite"/>
    </source>
</evidence>
<keyword evidence="5 8" id="KW-0472">Membrane</keyword>
<dbReference type="Pfam" id="PF13515">
    <property type="entry name" value="FUSC_2"/>
    <property type="match status" value="1"/>
</dbReference>
<keyword evidence="3 8" id="KW-0812">Transmembrane</keyword>
<dbReference type="HOGENOM" id="CLU_010215_0_0_1"/>
<dbReference type="eggNOG" id="KOG0800">
    <property type="taxonomic scope" value="Eukaryota"/>
</dbReference>
<evidence type="ECO:0000313" key="10">
    <source>
        <dbReference type="EnsemblPlants" id="PGSC0003DMT400028733"/>
    </source>
</evidence>
<evidence type="ECO:0000256" key="4">
    <source>
        <dbReference type="ARBA" id="ARBA00022989"/>
    </source>
</evidence>
<keyword evidence="2" id="KW-1003">Cell membrane</keyword>
<feature type="transmembrane region" description="Helical" evidence="8">
    <location>
        <begin position="127"/>
        <end position="147"/>
    </location>
</feature>
<proteinExistence type="predicted"/>
<feature type="transmembrane region" description="Helical" evidence="8">
    <location>
        <begin position="159"/>
        <end position="179"/>
    </location>
</feature>
<evidence type="ECO:0000256" key="3">
    <source>
        <dbReference type="ARBA" id="ARBA00022692"/>
    </source>
</evidence>
<feature type="transmembrane region" description="Helical" evidence="8">
    <location>
        <begin position="462"/>
        <end position="491"/>
    </location>
</feature>
<dbReference type="InParanoid" id="M1ARL6"/>
<name>M1ARL6_SOLTU</name>
<dbReference type="PANTHER" id="PTHR30509:SF30">
    <property type="entry name" value="P-TYPE TREFOIL"/>
    <property type="match status" value="1"/>
</dbReference>
<dbReference type="InterPro" id="IPR001841">
    <property type="entry name" value="Znf_RING"/>
</dbReference>
<dbReference type="Proteomes" id="UP000011115">
    <property type="component" value="Unassembled WGS sequence"/>
</dbReference>
<reference evidence="11" key="1">
    <citation type="journal article" date="2011" name="Nature">
        <title>Genome sequence and analysis of the tuber crop potato.</title>
        <authorList>
            <consortium name="The Potato Genome Sequencing Consortium"/>
        </authorList>
    </citation>
    <scope>NUCLEOTIDE SEQUENCE [LARGE SCALE GENOMIC DNA]</scope>
    <source>
        <strain evidence="11">cv. DM1-3 516 R44</strain>
    </source>
</reference>
<dbReference type="PaxDb" id="4113-PGSC0003DMT400028733"/>
<keyword evidence="6" id="KW-0863">Zinc-finger</keyword>
<keyword evidence="11" id="KW-1185">Reference proteome</keyword>
<keyword evidence="6" id="KW-0862">Zinc</keyword>
<dbReference type="Gene3D" id="3.30.40.10">
    <property type="entry name" value="Zinc/RING finger domain, C3HC4 (zinc finger)"/>
    <property type="match status" value="1"/>
</dbReference>
<comment type="subcellular location">
    <subcellularLocation>
        <location evidence="1">Cell membrane</location>
        <topology evidence="1">Multi-pass membrane protein</topology>
    </subcellularLocation>
</comment>
<keyword evidence="4 8" id="KW-1133">Transmembrane helix</keyword>
<dbReference type="PROSITE" id="PS50089">
    <property type="entry name" value="ZF_RING_2"/>
    <property type="match status" value="1"/>
</dbReference>
<feature type="domain" description="RING-type" evidence="9">
    <location>
        <begin position="1022"/>
        <end position="1063"/>
    </location>
</feature>
<feature type="compositionally biased region" description="Polar residues" evidence="7">
    <location>
        <begin position="840"/>
        <end position="854"/>
    </location>
</feature>
<evidence type="ECO:0000313" key="11">
    <source>
        <dbReference type="Proteomes" id="UP000011115"/>
    </source>
</evidence>
<keyword evidence="6" id="KW-0479">Metal-binding</keyword>
<evidence type="ECO:0000256" key="5">
    <source>
        <dbReference type="ARBA" id="ARBA00023136"/>
    </source>
</evidence>
<evidence type="ECO:0000256" key="1">
    <source>
        <dbReference type="ARBA" id="ARBA00004651"/>
    </source>
</evidence>
<evidence type="ECO:0000256" key="8">
    <source>
        <dbReference type="SAM" id="Phobius"/>
    </source>
</evidence>
<dbReference type="OMA" id="FNGEVAH"/>